<dbReference type="Proteomes" id="UP000599688">
    <property type="component" value="Unassembled WGS sequence"/>
</dbReference>
<dbReference type="PANTHER" id="PTHR42678">
    <property type="entry name" value="AMIDASE"/>
    <property type="match status" value="1"/>
</dbReference>
<dbReference type="InterPro" id="IPR023631">
    <property type="entry name" value="Amidase_dom"/>
</dbReference>
<dbReference type="AlphaFoldDB" id="A0A917EBF2"/>
<dbReference type="Gene3D" id="3.90.1300.10">
    <property type="entry name" value="Amidase signature (AS) domain"/>
    <property type="match status" value="1"/>
</dbReference>
<feature type="domain" description="Amidase" evidence="1">
    <location>
        <begin position="126"/>
        <end position="326"/>
    </location>
</feature>
<name>A0A917EBF2_9FLAO</name>
<accession>A0A917EBF2</accession>
<reference evidence="2 3" key="1">
    <citation type="journal article" date="2014" name="Int. J. Syst. Evol. Microbiol.">
        <title>Complete genome sequence of Corynebacterium casei LMG S-19264T (=DSM 44701T), isolated from a smear-ripened cheese.</title>
        <authorList>
            <consortium name="US DOE Joint Genome Institute (JGI-PGF)"/>
            <person name="Walter F."/>
            <person name="Albersmeier A."/>
            <person name="Kalinowski J."/>
            <person name="Ruckert C."/>
        </authorList>
    </citation>
    <scope>NUCLEOTIDE SEQUENCE [LARGE SCALE GENOMIC DNA]</scope>
    <source>
        <strain evidence="2 3">CGMCC 1.12925</strain>
    </source>
</reference>
<dbReference type="RefSeq" id="WP_229737243.1">
    <property type="nucleotide sequence ID" value="NZ_BMGL01000014.1"/>
</dbReference>
<evidence type="ECO:0000259" key="1">
    <source>
        <dbReference type="Pfam" id="PF01425"/>
    </source>
</evidence>
<dbReference type="InterPro" id="IPR036928">
    <property type="entry name" value="AS_sf"/>
</dbReference>
<sequence length="335" mass="36780">MKNKKIIAIICLATLLLACKKEKTYPSFNKWQAYDETELIEESQKNENPSLRYKLIQSKISDKNDLLNVVQPQLENFTEDTYKKIAPFVFEKSIAEIQEFIEADKISYKLLTQWYLYRIVITETNADLSLNAIISVNPNAVKEAEKLDKNKANKQHPIFGMPIVLKDNINTKNIKTTAGAAFLIDHQPKEDATIVKHLKSNGAIILGKANLSEWANFLCAGCPNGYSAVGGQTLNPYGIRKFDTGGSSSGSAVSTAVNYAVGAVGTETSGSILSPSSQQSVVGLKPTLGSLSQDGIIPISSTLDTPGPITKNTLDNFILYDAMQNKNSEFKLHLE</sequence>
<comment type="caution">
    <text evidence="2">The sequence shown here is derived from an EMBL/GenBank/DDBJ whole genome shotgun (WGS) entry which is preliminary data.</text>
</comment>
<evidence type="ECO:0000313" key="2">
    <source>
        <dbReference type="EMBL" id="GGE21352.1"/>
    </source>
</evidence>
<evidence type="ECO:0000313" key="3">
    <source>
        <dbReference type="Proteomes" id="UP000599688"/>
    </source>
</evidence>
<keyword evidence="3" id="KW-1185">Reference proteome</keyword>
<protein>
    <recommendedName>
        <fullName evidence="1">Amidase domain-containing protein</fullName>
    </recommendedName>
</protein>
<dbReference type="PANTHER" id="PTHR42678:SF34">
    <property type="entry name" value="OS04G0183300 PROTEIN"/>
    <property type="match status" value="1"/>
</dbReference>
<dbReference type="PROSITE" id="PS51257">
    <property type="entry name" value="PROKAR_LIPOPROTEIN"/>
    <property type="match status" value="1"/>
</dbReference>
<dbReference type="EMBL" id="BMGL01000014">
    <property type="protein sequence ID" value="GGE21352.1"/>
    <property type="molecule type" value="Genomic_DNA"/>
</dbReference>
<dbReference type="Pfam" id="PF01425">
    <property type="entry name" value="Amidase"/>
    <property type="match status" value="1"/>
</dbReference>
<organism evidence="2 3">
    <name type="scientific">Psychroflexus salis</name>
    <dbReference type="NCBI Taxonomy" id="1526574"/>
    <lineage>
        <taxon>Bacteria</taxon>
        <taxon>Pseudomonadati</taxon>
        <taxon>Bacteroidota</taxon>
        <taxon>Flavobacteriia</taxon>
        <taxon>Flavobacteriales</taxon>
        <taxon>Flavobacteriaceae</taxon>
        <taxon>Psychroflexus</taxon>
    </lineage>
</organism>
<proteinExistence type="predicted"/>
<dbReference type="SUPFAM" id="SSF75304">
    <property type="entry name" value="Amidase signature (AS) enzymes"/>
    <property type="match status" value="1"/>
</dbReference>
<gene>
    <name evidence="2" type="ORF">GCM10010831_22990</name>
</gene>